<feature type="region of interest" description="Disordered" evidence="1">
    <location>
        <begin position="2455"/>
        <end position="2475"/>
    </location>
</feature>
<dbReference type="SUPFAM" id="SSF48425">
    <property type="entry name" value="Sec7 domain"/>
    <property type="match status" value="1"/>
</dbReference>
<feature type="compositionally biased region" description="Low complexity" evidence="1">
    <location>
        <begin position="1652"/>
        <end position="1666"/>
    </location>
</feature>
<feature type="compositionally biased region" description="Basic and acidic residues" evidence="1">
    <location>
        <begin position="553"/>
        <end position="571"/>
    </location>
</feature>
<feature type="compositionally biased region" description="Low complexity" evidence="1">
    <location>
        <begin position="502"/>
        <end position="523"/>
    </location>
</feature>
<evidence type="ECO:0000256" key="1">
    <source>
        <dbReference type="SAM" id="MobiDB-lite"/>
    </source>
</evidence>
<feature type="compositionally biased region" description="Low complexity" evidence="1">
    <location>
        <begin position="1739"/>
        <end position="1749"/>
    </location>
</feature>
<dbReference type="InterPro" id="IPR023394">
    <property type="entry name" value="Sec7_C_sf"/>
</dbReference>
<feature type="compositionally biased region" description="Low complexity" evidence="1">
    <location>
        <begin position="2267"/>
        <end position="2276"/>
    </location>
</feature>
<dbReference type="PANTHER" id="PTHR10663">
    <property type="entry name" value="GUANYL-NUCLEOTIDE EXCHANGE FACTOR"/>
    <property type="match status" value="1"/>
</dbReference>
<organism evidence="3 4">
    <name type="scientific">Eimeria acervulina</name>
    <name type="common">Coccidian parasite</name>
    <dbReference type="NCBI Taxonomy" id="5801"/>
    <lineage>
        <taxon>Eukaryota</taxon>
        <taxon>Sar</taxon>
        <taxon>Alveolata</taxon>
        <taxon>Apicomplexa</taxon>
        <taxon>Conoidasida</taxon>
        <taxon>Coccidia</taxon>
        <taxon>Eucoccidiorida</taxon>
        <taxon>Eimeriorina</taxon>
        <taxon>Eimeriidae</taxon>
        <taxon>Eimeria</taxon>
    </lineage>
</organism>
<feature type="compositionally biased region" description="Polar residues" evidence="1">
    <location>
        <begin position="1"/>
        <end position="10"/>
    </location>
</feature>
<feature type="region of interest" description="Disordered" evidence="1">
    <location>
        <begin position="2668"/>
        <end position="2705"/>
    </location>
</feature>
<dbReference type="OrthoDB" id="18431at2759"/>
<dbReference type="PROSITE" id="PS50190">
    <property type="entry name" value="SEC7"/>
    <property type="match status" value="1"/>
</dbReference>
<dbReference type="InterPro" id="IPR032691">
    <property type="entry name" value="Mon2/Sec7/BIG1-like_HUS"/>
</dbReference>
<dbReference type="OMA" id="RRYSIGT"/>
<feature type="compositionally biased region" description="Polar residues" evidence="1">
    <location>
        <begin position="2687"/>
        <end position="2698"/>
    </location>
</feature>
<protein>
    <submittedName>
        <fullName evidence="3">Sec7 domain-containing protein, putative</fullName>
    </submittedName>
</protein>
<feature type="region of interest" description="Disordered" evidence="1">
    <location>
        <begin position="1"/>
        <end position="50"/>
    </location>
</feature>
<reference evidence="3" key="1">
    <citation type="submission" date="2013-10" db="EMBL/GenBank/DDBJ databases">
        <title>Genomic analysis of the causative agents of coccidiosis in chickens.</title>
        <authorList>
            <person name="Reid A.J."/>
            <person name="Blake D."/>
            <person name="Billington K."/>
            <person name="Browne H."/>
            <person name="Dunn M."/>
            <person name="Hung S."/>
            <person name="Kawahara F."/>
            <person name="Miranda-Saavedra D."/>
            <person name="Mourier T."/>
            <person name="Nagra H."/>
            <person name="Otto T.D."/>
            <person name="Rawlings N."/>
            <person name="Sanchez A."/>
            <person name="Sanders M."/>
            <person name="Subramaniam C."/>
            <person name="Tay Y."/>
            <person name="Dear P."/>
            <person name="Doerig C."/>
            <person name="Gruber A."/>
            <person name="Parkinson J."/>
            <person name="Shirley M."/>
            <person name="Wan K.L."/>
            <person name="Berriman M."/>
            <person name="Tomley F."/>
            <person name="Pain A."/>
        </authorList>
    </citation>
    <scope>NUCLEOTIDE SEQUENCE [LARGE SCALE GENOMIC DNA]</scope>
    <source>
        <strain evidence="3">Houghton</strain>
    </source>
</reference>
<keyword evidence="4" id="KW-1185">Reference proteome</keyword>
<feature type="compositionally biased region" description="Basic and acidic residues" evidence="1">
    <location>
        <begin position="427"/>
        <end position="439"/>
    </location>
</feature>
<dbReference type="Pfam" id="PF12783">
    <property type="entry name" value="Sec7-like_HUS"/>
    <property type="match status" value="1"/>
</dbReference>
<feature type="compositionally biased region" description="Low complexity" evidence="1">
    <location>
        <begin position="827"/>
        <end position="846"/>
    </location>
</feature>
<feature type="region of interest" description="Disordered" evidence="1">
    <location>
        <begin position="2250"/>
        <end position="2276"/>
    </location>
</feature>
<dbReference type="Gene3D" id="1.10.1000.11">
    <property type="entry name" value="Arf Nucleotide-binding Site Opener,domain 2"/>
    <property type="match status" value="1"/>
</dbReference>
<dbReference type="Pfam" id="PF01369">
    <property type="entry name" value="Sec7"/>
    <property type="match status" value="1"/>
</dbReference>
<sequence length="2833" mass="301546">MDLESSNASSVLDPPAVSHESCNNSSRTGGGAGAGLTSNQGSSPAAFTHKPEEALEGITLSAAEAEGWVQPSSTSYLATQGAAAGPSNAQTSCEFVSLPSQSNSSSKAILMQQGQGVGPAMDSAVASEDASDDLGGSFTVINALKREVFATSALLRALRMHAVSQTRGLSAASQQQLAAAVAPLVKSFELLNERLAAAEAAKEPPPAELQEQHIHPFLFVLAQQQLQHKQLQSLNKQQQILHQSCMRALASAVLRSLDQLLTVGLLRCRSAAGRRCLHALVLSLRNCALQATHRLQSAPTQPSAANATAAAAAVLGSEAYGGSYFAPASPAAEEELLLLQCLDLLSSSLLGPAGHVFSDACVASTVQCCVAVSLSHRASPLLRNAAASRAVAITRHLFASESLISLSHRQGQLHEGVETQHQTGNTDDQHEERREEHQQRQQQQHASPPPHFIARLESAMSIRSTDTACCPTRYSAMKGYGLECRLRILALVARLLSHERSQVSSNNSGNSSSNSSMGNASVGSVGGKTDATLPPFVSVADSGSPHVTSEGSGDAKGDVSGKRNRSEEPLRASDTSVPAAAAAVAAAAGNQHACASSLGDKGSRLGAFSGIDREFESLLGHHGKDRAANMEARVLCLRLLCVGLEAGRDSLSLFPKLLQPLQTQILPLVLQQDTRSTPLMLLSLTLRVVGDFIAFLRPYIKDEIERCLYQLLRLSTTYHGGPSKTLAAEAQEVALDMLRELCSDASFGFELMLNYDGDIRRSNVFGVLVTLLLQLAAPRVPSLRGAYRLAECDVGGGQGILGLSGIPLSQAAVGPAATASEAYTARTPTQQQSPSGYSPSSVSTTTAAESNKSHHHGAFHLRRAPTRSPLKASRSSADTNTAAATENLVTDAAGVMRPAGLSNVNRLALAAVLRLISSLASLCDSMQHSSIPEQEEEEGKDFHLDKAQLDRESAAAYFLRVQDMQLLSKRRKHKTLLSYGASIFNSNSKEAISQLEGLGLLPTPATPRSTALFLKETGGLDLRAVGLYLSANKPWNAQVLREFVSLFSFTGVGLVAALRDFLRSFRLPGESQQIERVMEAFADEFFRQQPLVNCPHNKEKLAVVNSEGAGTTTVATAATTATESPASAEANPFTRPAAAAEPQELSLWRWVADEGSYSLLRAAAVREGAVDKCRQRSSEDLARQLAEFTPTQPPPGYVLMVHKDTVFVLSYSIIMLNTDQHNSQVRSRMRVEDFVKNNRGINNGSDLPAFFLQNIYVSIRHQEIKLKEAPLTSSQPTAAHGQKADAAAKEQQQQQSLPDIFDVLADGWTPPEGAGLGWGAFASPYNGPKSALASESAGDYRIVLKPRTSRAMESSNTRGSDACAVRADARDLQGLAMEMFHILWNGGILAVLRGAFEASLDLRQLEEILCGVLSLARAATVLGQVVALNTIVAELCSYFVYSVPAHSQLVLAPIMYLIRRSGASFREEGWGAVLELLLRLHALDLLPPALMGLDDFEGSGGAALPSLCTLAPPPFVPPASRKDRGTGKKGGGWLGDLTSILFALGDSDDESDGDDGSGAQGHMVAWSEELNFACDGLYVLRASTDFTLLPSTMAVAAVCSSEVETDRDVSEALHVQRSSHLQRESLALSGAVGPEHHLPKGPNELPQRERQAQQQEVAGAGSPSASPEDEEAAAARAPYLRLKTVLSHGIRIDVAVAEIFRQVEPVSSLSTAVVLLVHIVLGFPPIRQNPGASPDCPLQAQQPQQQQQPSADGATSLSGSSGEAVARGAAGSTSASSSVASGQLSSGTHHQGPPPLQPPEDLGLPSLPGAELSMLSSYLVDAQRQGLDEDNSRRNSSVTSSISSSAVSTPSGTNASVTQCPGLSSYTLPPPVWSPLRAGASPQLTTYRAYTDRLFCLELLGALMLSELTPGSPSLRPSKVYGTALLQNCPWLLCAVYLDTFLRRYSIGTAAGGVPNPLEVVGLAGPIHSRQQQQEAVAGTDTDRPSWAIAILDACSKDPLAQATVKSVCNVFQSIGSRRLVETPTSASLRVSTAFVSLLVSGCFFWVMRLCLLAVRLLRAALPHWELLFIERLVVTVLRICLRLLSDEDSLLLPVYTKIGAPQLGAPNTYGCTPACQVAIHLLQLLTLLHPNIFCMHVQRICQSATILVSRLNLRACSSPLLIQVLLALYQRLVPLPAFLPTAPLPQHLTQPQSQQQLALRIIGSLSDWIKDPEALALLVLQHRNHYQMLLQTLMAVCIYVPPSSSVQIPGPSSVERRAEGEAQDNQQPQPSVSSASSYEANCTSLALLASLLPAIGDALKSKGEAVAACLSAAANGAANANGEGSSTWKARLDCQAMWLQAMQVVAIVCSFSARPVKVKALAVLQQMLIRCSTKNSSSEESRSLLVSDRTVNSGGGAEGQDCTTAAAAAPAATVVAVAANYWATAPEDAYTWRLCLQLVVFPLLSLRFEYPYTPPSPGDAPPPPPQHHQQHVNGHSLGDSVYTFSAGHDQENQLRDPHFGMPWMALPTRRRLTPEVAISTLGLDEVYQRKAAAASLACRLFLTKMELLLQPFKVKGIYVDFVAEPLPPVDESKLQGLPRDHPGGIEGLLPPLTQLVQLLVTEAKVQSAFLSTCQLHAPVIYRDAFLESMKNTLLVVLTCPFVAASPIPADLKTRISPASVLPVVFSPEQQHQQQQQQRQEHQQEQPTSQKGETQGTPRETEVTPNADEAAQLAAKQEALLGTLSCLTDSQRLVVSAVSPFVVSTFPSVIQELLLILPTPQPPPPPPKQDHVACNDMGANAAEEASEVPADCSPVACHDNGKDAEVAAESLEEVRSCSGAVALPPADGSACAS</sequence>
<feature type="region of interest" description="Disordered" evidence="1">
    <location>
        <begin position="1730"/>
        <end position="1808"/>
    </location>
</feature>
<evidence type="ECO:0000259" key="2">
    <source>
        <dbReference type="PROSITE" id="PS50190"/>
    </source>
</evidence>
<dbReference type="EMBL" id="HG671407">
    <property type="protein sequence ID" value="CDI80935.1"/>
    <property type="molecule type" value="Genomic_DNA"/>
</dbReference>
<dbReference type="GO" id="GO:0032012">
    <property type="term" value="P:regulation of ARF protein signal transduction"/>
    <property type="evidence" value="ECO:0007669"/>
    <property type="project" value="InterPro"/>
</dbReference>
<name>U6GL78_EIMAC</name>
<feature type="compositionally biased region" description="Low complexity" evidence="1">
    <location>
        <begin position="1764"/>
        <end position="1787"/>
    </location>
</feature>
<feature type="region of interest" description="Disordered" evidence="1">
    <location>
        <begin position="410"/>
        <end position="449"/>
    </location>
</feature>
<dbReference type="InterPro" id="IPR000904">
    <property type="entry name" value="Sec7_dom"/>
</dbReference>
<dbReference type="RefSeq" id="XP_013249179.1">
    <property type="nucleotide sequence ID" value="XM_013393725.1"/>
</dbReference>
<feature type="compositionally biased region" description="Basic residues" evidence="1">
    <location>
        <begin position="853"/>
        <end position="865"/>
    </location>
</feature>
<dbReference type="GO" id="GO:0005085">
    <property type="term" value="F:guanyl-nucleotide exchange factor activity"/>
    <property type="evidence" value="ECO:0007669"/>
    <property type="project" value="InterPro"/>
</dbReference>
<feature type="region of interest" description="Disordered" evidence="1">
    <location>
        <begin position="499"/>
        <end position="576"/>
    </location>
</feature>
<gene>
    <name evidence="3" type="ORF">EAH_00018770</name>
</gene>
<reference evidence="3" key="2">
    <citation type="submission" date="2013-10" db="EMBL/GenBank/DDBJ databases">
        <authorList>
            <person name="Aslett M."/>
        </authorList>
    </citation>
    <scope>NUCLEOTIDE SEQUENCE [LARGE SCALE GENOMIC DNA]</scope>
    <source>
        <strain evidence="3">Houghton</strain>
    </source>
</reference>
<feature type="region of interest" description="Disordered" evidence="1">
    <location>
        <begin position="1632"/>
        <end position="1672"/>
    </location>
</feature>
<proteinExistence type="predicted"/>
<feature type="compositionally biased region" description="Low complexity" evidence="1">
    <location>
        <begin position="2669"/>
        <end position="2678"/>
    </location>
</feature>
<dbReference type="InterPro" id="IPR035999">
    <property type="entry name" value="Sec7_dom_sf"/>
</dbReference>
<dbReference type="CDD" id="cd00171">
    <property type="entry name" value="Sec7"/>
    <property type="match status" value="1"/>
</dbReference>
<dbReference type="VEuPathDB" id="ToxoDB:EAH_00018770"/>
<dbReference type="Proteomes" id="UP000018050">
    <property type="component" value="Unassembled WGS sequence"/>
</dbReference>
<feature type="region of interest" description="Disordered" evidence="1">
    <location>
        <begin position="1823"/>
        <end position="1860"/>
    </location>
</feature>
<feature type="compositionally biased region" description="Low complexity" evidence="1">
    <location>
        <begin position="1834"/>
        <end position="1851"/>
    </location>
</feature>
<accession>U6GL78</accession>
<feature type="region of interest" description="Disordered" evidence="1">
    <location>
        <begin position="825"/>
        <end position="881"/>
    </location>
</feature>
<feature type="compositionally biased region" description="Pro residues" evidence="1">
    <location>
        <begin position="2455"/>
        <end position="2467"/>
    </location>
</feature>
<dbReference type="Gene3D" id="1.10.220.20">
    <property type="match status" value="1"/>
</dbReference>
<feature type="region of interest" description="Disordered" evidence="1">
    <location>
        <begin position="1269"/>
        <end position="1292"/>
    </location>
</feature>
<feature type="domain" description="SEC7" evidence="2">
    <location>
        <begin position="966"/>
        <end position="1262"/>
    </location>
</feature>
<dbReference type="SMART" id="SM00222">
    <property type="entry name" value="Sec7"/>
    <property type="match status" value="1"/>
</dbReference>
<dbReference type="GeneID" id="25269947"/>
<feature type="compositionally biased region" description="Polar residues" evidence="1">
    <location>
        <begin position="36"/>
        <end position="45"/>
    </location>
</feature>
<evidence type="ECO:0000313" key="4">
    <source>
        <dbReference type="Proteomes" id="UP000018050"/>
    </source>
</evidence>
<evidence type="ECO:0000313" key="3">
    <source>
        <dbReference type="EMBL" id="CDI80935.1"/>
    </source>
</evidence>